<organism evidence="3 4">
    <name type="scientific">Eumeta variegata</name>
    <name type="common">Bagworm moth</name>
    <name type="synonym">Eumeta japonica</name>
    <dbReference type="NCBI Taxonomy" id="151549"/>
    <lineage>
        <taxon>Eukaryota</taxon>
        <taxon>Metazoa</taxon>
        <taxon>Ecdysozoa</taxon>
        <taxon>Arthropoda</taxon>
        <taxon>Hexapoda</taxon>
        <taxon>Insecta</taxon>
        <taxon>Pterygota</taxon>
        <taxon>Neoptera</taxon>
        <taxon>Endopterygota</taxon>
        <taxon>Lepidoptera</taxon>
        <taxon>Glossata</taxon>
        <taxon>Ditrysia</taxon>
        <taxon>Tineoidea</taxon>
        <taxon>Psychidae</taxon>
        <taxon>Oiketicinae</taxon>
        <taxon>Eumeta</taxon>
    </lineage>
</organism>
<proteinExistence type="predicted"/>
<keyword evidence="4" id="KW-1185">Reference proteome</keyword>
<keyword evidence="2" id="KW-0812">Transmembrane</keyword>
<evidence type="ECO:0000313" key="4">
    <source>
        <dbReference type="Proteomes" id="UP000299102"/>
    </source>
</evidence>
<name>A0A4C2A8I6_EUMVA</name>
<sequence>MPSAGHREPALSRADMARRRPLGFTLLCTRINSAVDRRRRGGLARSGSTLARPKPYFIIGDRTSCPTAKPKGSLLILDRPRRRGRGLRDGAPGGAGGPTWLPRDLTTRGDANCNKAAGGARADQMLANVTALAVIGALSPQRDVDLESPGTVALQYTVIFIVCFVLFVWWCAGADGQALAFPRRITSSRCVVDREPPEWLSAICRRA</sequence>
<comment type="caution">
    <text evidence="3">The sequence shown here is derived from an EMBL/GenBank/DDBJ whole genome shotgun (WGS) entry which is preliminary data.</text>
</comment>
<evidence type="ECO:0000313" key="3">
    <source>
        <dbReference type="EMBL" id="GBP97171.1"/>
    </source>
</evidence>
<keyword evidence="2" id="KW-0472">Membrane</keyword>
<feature type="region of interest" description="Disordered" evidence="1">
    <location>
        <begin position="83"/>
        <end position="102"/>
    </location>
</feature>
<evidence type="ECO:0000256" key="2">
    <source>
        <dbReference type="SAM" id="Phobius"/>
    </source>
</evidence>
<keyword evidence="2" id="KW-1133">Transmembrane helix</keyword>
<evidence type="ECO:0000256" key="1">
    <source>
        <dbReference type="SAM" id="MobiDB-lite"/>
    </source>
</evidence>
<dbReference type="EMBL" id="BGZK01002885">
    <property type="protein sequence ID" value="GBP97171.1"/>
    <property type="molecule type" value="Genomic_DNA"/>
</dbReference>
<accession>A0A4C2A8I6</accession>
<dbReference type="AlphaFoldDB" id="A0A4C2A8I6"/>
<feature type="transmembrane region" description="Helical" evidence="2">
    <location>
        <begin position="153"/>
        <end position="174"/>
    </location>
</feature>
<dbReference type="Proteomes" id="UP000299102">
    <property type="component" value="Unassembled WGS sequence"/>
</dbReference>
<protein>
    <submittedName>
        <fullName evidence="3">Uncharacterized protein</fullName>
    </submittedName>
</protein>
<gene>
    <name evidence="3" type="ORF">EVAR_99818_1</name>
</gene>
<reference evidence="3 4" key="1">
    <citation type="journal article" date="2019" name="Commun. Biol.">
        <title>The bagworm genome reveals a unique fibroin gene that provides high tensile strength.</title>
        <authorList>
            <person name="Kono N."/>
            <person name="Nakamura H."/>
            <person name="Ohtoshi R."/>
            <person name="Tomita M."/>
            <person name="Numata K."/>
            <person name="Arakawa K."/>
        </authorList>
    </citation>
    <scope>NUCLEOTIDE SEQUENCE [LARGE SCALE GENOMIC DNA]</scope>
</reference>